<dbReference type="RefSeq" id="WP_113646220.1">
    <property type="nucleotide sequence ID" value="NZ_QMHN01000001.1"/>
</dbReference>
<dbReference type="OrthoDB" id="1097812at2"/>
<proteinExistence type="predicted"/>
<dbReference type="AlphaFoldDB" id="A0A3S3SUM4"/>
<comment type="caution">
    <text evidence="1">The sequence shown here is derived from an EMBL/GenBank/DDBJ whole genome shotgun (WGS) entry which is preliminary data.</text>
</comment>
<evidence type="ECO:0000313" key="1">
    <source>
        <dbReference type="EMBL" id="RWU10735.1"/>
    </source>
</evidence>
<organism evidence="1 2">
    <name type="scientific">Pedobacter chitinilyticus</name>
    <dbReference type="NCBI Taxonomy" id="2233776"/>
    <lineage>
        <taxon>Bacteria</taxon>
        <taxon>Pseudomonadati</taxon>
        <taxon>Bacteroidota</taxon>
        <taxon>Sphingobacteriia</taxon>
        <taxon>Sphingobacteriales</taxon>
        <taxon>Sphingobacteriaceae</taxon>
        <taxon>Pedobacter</taxon>
    </lineage>
</organism>
<accession>A0A3S3SUM4</accession>
<gene>
    <name evidence="1" type="ORF">DPV69_05230</name>
</gene>
<dbReference type="Proteomes" id="UP000284120">
    <property type="component" value="Unassembled WGS sequence"/>
</dbReference>
<name>A0A3S3SUM4_9SPHI</name>
<reference evidence="1 2" key="1">
    <citation type="submission" date="2018-06" db="EMBL/GenBank/DDBJ databases">
        <title>Pedobacter endophyticus sp. nov., an endophytic bacterium isolated from a leaf of Triticum aestivum.</title>
        <authorList>
            <person name="Zhang L."/>
        </authorList>
    </citation>
    <scope>NUCLEOTIDE SEQUENCE [LARGE SCALE GENOMIC DNA]</scope>
    <source>
        <strain evidence="1 2">CM134L-2</strain>
    </source>
</reference>
<sequence>MTNQVLFDIKIRTETRPAFGNENSFDYFNNTARNDVDPIREVMEGWYSIYPDSEKFEIRQRLKSDFQPAFYELGMHAYFKNLGFDLTIHPKLLTTTKHPDFLVVKDSEDFYVEIKEMRMFSDAERLLAKQKNTLLDSLNRIDSTNFLLSIQKIIFKNGSQPSGKKIISHFDKIISTIEPDPFRILMENGGYGGMPHLNYEDESVYIDLKLIPKATHLRGNTGRAIGSYGAYSKIGGDEAAIRDALLQKAKRYGELDKPFLICLNYPSSFLDEDDVKVALFGLNNQIYENGFDGFFGTEENPKNTRVSAVLITGFTVSGLSNGKIYYYKNPFAKRAITFLPSFDLITSLGLSDSYVEKFGI</sequence>
<protein>
    <submittedName>
        <fullName evidence="1">Uncharacterized protein</fullName>
    </submittedName>
</protein>
<keyword evidence="2" id="KW-1185">Reference proteome</keyword>
<dbReference type="EMBL" id="SAYW01000001">
    <property type="protein sequence ID" value="RWU10735.1"/>
    <property type="molecule type" value="Genomic_DNA"/>
</dbReference>
<evidence type="ECO:0000313" key="2">
    <source>
        <dbReference type="Proteomes" id="UP000284120"/>
    </source>
</evidence>